<gene>
    <name evidence="2" type="ORF">EFL95_15465</name>
</gene>
<keyword evidence="1" id="KW-0812">Transmembrane</keyword>
<dbReference type="RefSeq" id="WP_123235019.1">
    <property type="nucleotide sequence ID" value="NZ_RJSG01000003.1"/>
</dbReference>
<reference evidence="2 3" key="1">
    <citation type="submission" date="2018-11" db="EMBL/GenBank/DDBJ databases">
        <authorList>
            <person name="Li F."/>
        </authorList>
    </citation>
    <scope>NUCLEOTIDE SEQUENCE [LARGE SCALE GENOMIC DNA]</scope>
    <source>
        <strain evidence="2 3">KIS18-7</strain>
    </source>
</reference>
<comment type="caution">
    <text evidence="2">The sequence shown here is derived from an EMBL/GenBank/DDBJ whole genome shotgun (WGS) entry which is preliminary data.</text>
</comment>
<feature type="transmembrane region" description="Helical" evidence="1">
    <location>
        <begin position="7"/>
        <end position="28"/>
    </location>
</feature>
<name>A0A3N0DPM0_9ACTN</name>
<keyword evidence="1" id="KW-0472">Membrane</keyword>
<accession>A0A3N0DPM0</accession>
<dbReference type="AlphaFoldDB" id="A0A3N0DPM0"/>
<feature type="transmembrane region" description="Helical" evidence="1">
    <location>
        <begin position="81"/>
        <end position="104"/>
    </location>
</feature>
<dbReference type="EMBL" id="RJSG01000003">
    <property type="protein sequence ID" value="RNL77431.1"/>
    <property type="molecule type" value="Genomic_DNA"/>
</dbReference>
<sequence length="214" mass="23795">MTRDRWFHLLTFAVATFAVVFQLVLVLEGHHVLDEHSRPDEATRLVRFWSYLTIWGNVLVAGSALALALGRLPGSRVARALRLDAVVLIAVVGVVHFLFLRPLLDLSGDDWVADKLLHMVVPVLGVLGWVLFGPRGRAAWSDLGGFLVIPVVWLAYTLVRGEIVEWYPYPFIDVNEHGYGVVLLNCAGVAALMTAFFAGALWLDTRLSRDRRGP</sequence>
<dbReference type="NCBIfam" id="NF038065">
    <property type="entry name" value="Pr6Pr"/>
    <property type="match status" value="1"/>
</dbReference>
<feature type="transmembrane region" description="Helical" evidence="1">
    <location>
        <begin position="139"/>
        <end position="159"/>
    </location>
</feature>
<organism evidence="2 3">
    <name type="scientific">Nocardioides marmorisolisilvae</name>
    <dbReference type="NCBI Taxonomy" id="1542737"/>
    <lineage>
        <taxon>Bacteria</taxon>
        <taxon>Bacillati</taxon>
        <taxon>Actinomycetota</taxon>
        <taxon>Actinomycetes</taxon>
        <taxon>Propionibacteriales</taxon>
        <taxon>Nocardioidaceae</taxon>
        <taxon>Nocardioides</taxon>
    </lineage>
</organism>
<protein>
    <submittedName>
        <fullName evidence="2">F420-dependent oxidoreductase</fullName>
    </submittedName>
</protein>
<proteinExistence type="predicted"/>
<dbReference type="Proteomes" id="UP000277094">
    <property type="component" value="Unassembled WGS sequence"/>
</dbReference>
<evidence type="ECO:0000313" key="2">
    <source>
        <dbReference type="EMBL" id="RNL77431.1"/>
    </source>
</evidence>
<evidence type="ECO:0000313" key="3">
    <source>
        <dbReference type="Proteomes" id="UP000277094"/>
    </source>
</evidence>
<feature type="transmembrane region" description="Helical" evidence="1">
    <location>
        <begin position="116"/>
        <end position="132"/>
    </location>
</feature>
<feature type="transmembrane region" description="Helical" evidence="1">
    <location>
        <begin position="179"/>
        <end position="203"/>
    </location>
</feature>
<dbReference type="OrthoDB" id="9809977at2"/>
<evidence type="ECO:0000256" key="1">
    <source>
        <dbReference type="SAM" id="Phobius"/>
    </source>
</evidence>
<dbReference type="InterPro" id="IPR049713">
    <property type="entry name" value="Pr6Pr-like"/>
</dbReference>
<feature type="transmembrane region" description="Helical" evidence="1">
    <location>
        <begin position="48"/>
        <end position="69"/>
    </location>
</feature>
<keyword evidence="3" id="KW-1185">Reference proteome</keyword>
<keyword evidence="1" id="KW-1133">Transmembrane helix</keyword>